<sequence length="168" mass="17178">MTFWEGARPVAGRSLAREVVLPVLAVVAIVGYADIRIPMGLPGHRGLVWLTLLVAVVLATGRRATVVAVGTAATIATFAMHAGTGAAVGDLRYVAAGVLLCTVAGARFVRRRRWVIVPAAAPIHLVALIGSVAAMSPALAEKALFHLGFGLVAGLFGWAIAAAAGRAP</sequence>
<dbReference type="AlphaFoldDB" id="A0A1W9ZC63"/>
<reference evidence="2 3" key="1">
    <citation type="submission" date="2017-02" db="EMBL/GenBank/DDBJ databases">
        <title>The new phylogeny of genus Mycobacterium.</title>
        <authorList>
            <person name="Tortoli E."/>
            <person name="Trovato A."/>
            <person name="Cirillo D.M."/>
        </authorList>
    </citation>
    <scope>NUCLEOTIDE SEQUENCE [LARGE SCALE GENOMIC DNA]</scope>
    <source>
        <strain evidence="2 3">DSM 45057</strain>
    </source>
</reference>
<feature type="transmembrane region" description="Helical" evidence="1">
    <location>
        <begin position="116"/>
        <end position="137"/>
    </location>
</feature>
<feature type="transmembrane region" description="Helical" evidence="1">
    <location>
        <begin position="47"/>
        <end position="79"/>
    </location>
</feature>
<dbReference type="RefSeq" id="WP_083116025.1">
    <property type="nucleotide sequence ID" value="NZ_JACKTS010000018.1"/>
</dbReference>
<keyword evidence="1" id="KW-1133">Transmembrane helix</keyword>
<comment type="caution">
    <text evidence="2">The sequence shown here is derived from an EMBL/GenBank/DDBJ whole genome shotgun (WGS) entry which is preliminary data.</text>
</comment>
<gene>
    <name evidence="2" type="ORF">BST12_25600</name>
</gene>
<keyword evidence="3" id="KW-1185">Reference proteome</keyword>
<organism evidence="2 3">
    <name type="scientific">Mycobacterium angelicum</name>
    <dbReference type="NCBI Taxonomy" id="470074"/>
    <lineage>
        <taxon>Bacteria</taxon>
        <taxon>Bacillati</taxon>
        <taxon>Actinomycetota</taxon>
        <taxon>Actinomycetes</taxon>
        <taxon>Mycobacteriales</taxon>
        <taxon>Mycobacteriaceae</taxon>
        <taxon>Mycobacterium</taxon>
    </lineage>
</organism>
<feature type="transmembrane region" description="Helical" evidence="1">
    <location>
        <begin position="19"/>
        <end position="35"/>
    </location>
</feature>
<keyword evidence="1" id="KW-0812">Transmembrane</keyword>
<proteinExistence type="predicted"/>
<dbReference type="Proteomes" id="UP000192284">
    <property type="component" value="Unassembled WGS sequence"/>
</dbReference>
<dbReference type="OrthoDB" id="4735888at2"/>
<accession>A0A1W9ZC63</accession>
<dbReference type="EMBL" id="MVHE01000078">
    <property type="protein sequence ID" value="ORA11680.1"/>
    <property type="molecule type" value="Genomic_DNA"/>
</dbReference>
<keyword evidence="1" id="KW-0472">Membrane</keyword>
<feature type="transmembrane region" description="Helical" evidence="1">
    <location>
        <begin position="91"/>
        <end position="109"/>
    </location>
</feature>
<evidence type="ECO:0000313" key="3">
    <source>
        <dbReference type="Proteomes" id="UP000192284"/>
    </source>
</evidence>
<feature type="transmembrane region" description="Helical" evidence="1">
    <location>
        <begin position="143"/>
        <end position="164"/>
    </location>
</feature>
<name>A0A1W9ZC63_MYCAN</name>
<evidence type="ECO:0000256" key="1">
    <source>
        <dbReference type="SAM" id="Phobius"/>
    </source>
</evidence>
<protein>
    <submittedName>
        <fullName evidence="2">Uncharacterized protein</fullName>
    </submittedName>
</protein>
<evidence type="ECO:0000313" key="2">
    <source>
        <dbReference type="EMBL" id="ORA11680.1"/>
    </source>
</evidence>